<evidence type="ECO:0000313" key="2">
    <source>
        <dbReference type="Proteomes" id="UP001600165"/>
    </source>
</evidence>
<evidence type="ECO:0008006" key="3">
    <source>
        <dbReference type="Google" id="ProtNLM"/>
    </source>
</evidence>
<evidence type="ECO:0000313" key="1">
    <source>
        <dbReference type="EMBL" id="MFE4108468.1"/>
    </source>
</evidence>
<reference evidence="1 2" key="1">
    <citation type="submission" date="2024-10" db="EMBL/GenBank/DDBJ databases">
        <authorList>
            <person name="Ratan Roy A."/>
            <person name="Morales Sandoval P.H."/>
            <person name="De Los Santos Villalobos S."/>
            <person name="Chakraborty S."/>
            <person name="Mukherjee J."/>
        </authorList>
    </citation>
    <scope>NUCLEOTIDE SEQUENCE [LARGE SCALE GENOMIC DNA]</scope>
    <source>
        <strain evidence="1 2">S1</strain>
    </source>
</reference>
<gene>
    <name evidence="1" type="ORF">ACFVKH_19485</name>
</gene>
<dbReference type="EMBL" id="JBHZOL010000111">
    <property type="protein sequence ID" value="MFE4108468.1"/>
    <property type="molecule type" value="Genomic_DNA"/>
</dbReference>
<accession>A0ABW6IJR9</accession>
<keyword evidence="2" id="KW-1185">Reference proteome</keyword>
<protein>
    <recommendedName>
        <fullName evidence="3">CopG-like ribbon-helix-helix domain-containing protein</fullName>
    </recommendedName>
</protein>
<dbReference type="Proteomes" id="UP001600165">
    <property type="component" value="Unassembled WGS sequence"/>
</dbReference>
<sequence length="75" mass="8157">MLGKDHDSQMSKSYHCRVADGLAEVLDLWAAKEGSKPTTIATNLLEQGIRQAIADGIAPSFEDVKQAKQEKGEND</sequence>
<comment type="caution">
    <text evidence="1">The sequence shown here is derived from an EMBL/GenBank/DDBJ whole genome shotgun (WGS) entry which is preliminary data.</text>
</comment>
<organism evidence="1 2">
    <name type="scientific">Almyronema epifaneia S1</name>
    <dbReference type="NCBI Taxonomy" id="2991925"/>
    <lineage>
        <taxon>Bacteria</taxon>
        <taxon>Bacillati</taxon>
        <taxon>Cyanobacteriota</taxon>
        <taxon>Cyanophyceae</taxon>
        <taxon>Nodosilineales</taxon>
        <taxon>Nodosilineaceae</taxon>
        <taxon>Almyronema</taxon>
        <taxon>Almyronema epifaneia</taxon>
    </lineage>
</organism>
<proteinExistence type="predicted"/>
<name>A0ABW6IJR9_9CYAN</name>